<evidence type="ECO:0000313" key="1">
    <source>
        <dbReference type="EMBL" id="KAJ1084463.1"/>
    </source>
</evidence>
<evidence type="ECO:0000313" key="2">
    <source>
        <dbReference type="Proteomes" id="UP001066276"/>
    </source>
</evidence>
<dbReference type="Proteomes" id="UP001066276">
    <property type="component" value="Chromosome 12"/>
</dbReference>
<reference evidence="1" key="1">
    <citation type="journal article" date="2022" name="bioRxiv">
        <title>Sequencing and chromosome-scale assembly of the giantPleurodeles waltlgenome.</title>
        <authorList>
            <person name="Brown T."/>
            <person name="Elewa A."/>
            <person name="Iarovenko S."/>
            <person name="Subramanian E."/>
            <person name="Araus A.J."/>
            <person name="Petzold A."/>
            <person name="Susuki M."/>
            <person name="Suzuki K.-i.T."/>
            <person name="Hayashi T."/>
            <person name="Toyoda A."/>
            <person name="Oliveira C."/>
            <person name="Osipova E."/>
            <person name="Leigh N.D."/>
            <person name="Simon A."/>
            <person name="Yun M.H."/>
        </authorList>
    </citation>
    <scope>NUCLEOTIDE SEQUENCE</scope>
    <source>
        <strain evidence="1">20211129_DDA</strain>
        <tissue evidence="1">Liver</tissue>
    </source>
</reference>
<gene>
    <name evidence="1" type="ORF">NDU88_004610</name>
</gene>
<dbReference type="EMBL" id="JANPWB010000016">
    <property type="protein sequence ID" value="KAJ1084463.1"/>
    <property type="molecule type" value="Genomic_DNA"/>
</dbReference>
<protein>
    <submittedName>
        <fullName evidence="1">Uncharacterized protein</fullName>
    </submittedName>
</protein>
<dbReference type="AlphaFoldDB" id="A0AAV7L782"/>
<keyword evidence="2" id="KW-1185">Reference proteome</keyword>
<comment type="caution">
    <text evidence="1">The sequence shown here is derived from an EMBL/GenBank/DDBJ whole genome shotgun (WGS) entry which is preliminary data.</text>
</comment>
<name>A0AAV7L782_PLEWA</name>
<proteinExistence type="predicted"/>
<organism evidence="1 2">
    <name type="scientific">Pleurodeles waltl</name>
    <name type="common">Iberian ribbed newt</name>
    <dbReference type="NCBI Taxonomy" id="8319"/>
    <lineage>
        <taxon>Eukaryota</taxon>
        <taxon>Metazoa</taxon>
        <taxon>Chordata</taxon>
        <taxon>Craniata</taxon>
        <taxon>Vertebrata</taxon>
        <taxon>Euteleostomi</taxon>
        <taxon>Amphibia</taxon>
        <taxon>Batrachia</taxon>
        <taxon>Caudata</taxon>
        <taxon>Salamandroidea</taxon>
        <taxon>Salamandridae</taxon>
        <taxon>Pleurodelinae</taxon>
        <taxon>Pleurodeles</taxon>
    </lineage>
</organism>
<sequence>MPDQLSAIREVRPVIYEAFSWTRCVLRRRERVLSRAMSAACANRAPEASRSGSVFDPGRCCLFPAQPQHPPGPPSSGTRSVPTQRPLCEACDIISAPRIAHNVLLS</sequence>
<accession>A0AAV7L782</accession>